<feature type="region of interest" description="Disordered" evidence="1">
    <location>
        <begin position="177"/>
        <end position="198"/>
    </location>
</feature>
<name>A0A8X7WGE7_BRACI</name>
<gene>
    <name evidence="2" type="ORF">Bca52824_011078</name>
</gene>
<feature type="compositionally biased region" description="Polar residues" evidence="1">
    <location>
        <begin position="117"/>
        <end position="127"/>
    </location>
</feature>
<feature type="region of interest" description="Disordered" evidence="1">
    <location>
        <begin position="1"/>
        <end position="57"/>
    </location>
</feature>
<protein>
    <submittedName>
        <fullName evidence="2">Uncharacterized protein</fullName>
    </submittedName>
</protein>
<feature type="region of interest" description="Disordered" evidence="1">
    <location>
        <begin position="107"/>
        <end position="138"/>
    </location>
</feature>
<proteinExistence type="predicted"/>
<sequence>MVSKLSREKQSFAHGSISEINKSTAAASRSISTSSTEGKNEMKTGTEGNEFALSTGEDDQWKPWLCTKNHPTQPHNTYNYQSGSVREEVTLAKESREQHLQLRAANRVKGPHEGKTDNSGNKSTVTASVRHDLPDNQITNLKTHNKELEDQTRKNKAIKAKNCRALRVKLMQLKKHTPRNEGPLRARQRHRGCKIYLQ</sequence>
<feature type="compositionally biased region" description="Basic and acidic residues" evidence="1">
    <location>
        <begin position="1"/>
        <end position="11"/>
    </location>
</feature>
<dbReference type="AlphaFoldDB" id="A0A8X7WGE7"/>
<feature type="region of interest" description="Disordered" evidence="1">
    <location>
        <begin position="62"/>
        <end position="81"/>
    </location>
</feature>
<feature type="compositionally biased region" description="Basic residues" evidence="1">
    <location>
        <begin position="186"/>
        <end position="198"/>
    </location>
</feature>
<dbReference type="EMBL" id="JAAMPC010000002">
    <property type="protein sequence ID" value="KAG2328350.1"/>
    <property type="molecule type" value="Genomic_DNA"/>
</dbReference>
<evidence type="ECO:0000313" key="2">
    <source>
        <dbReference type="EMBL" id="KAG2328350.1"/>
    </source>
</evidence>
<feature type="compositionally biased region" description="Low complexity" evidence="1">
    <location>
        <begin position="23"/>
        <end position="36"/>
    </location>
</feature>
<keyword evidence="3" id="KW-1185">Reference proteome</keyword>
<organism evidence="2 3">
    <name type="scientific">Brassica carinata</name>
    <name type="common">Ethiopian mustard</name>
    <name type="synonym">Abyssinian cabbage</name>
    <dbReference type="NCBI Taxonomy" id="52824"/>
    <lineage>
        <taxon>Eukaryota</taxon>
        <taxon>Viridiplantae</taxon>
        <taxon>Streptophyta</taxon>
        <taxon>Embryophyta</taxon>
        <taxon>Tracheophyta</taxon>
        <taxon>Spermatophyta</taxon>
        <taxon>Magnoliopsida</taxon>
        <taxon>eudicotyledons</taxon>
        <taxon>Gunneridae</taxon>
        <taxon>Pentapetalae</taxon>
        <taxon>rosids</taxon>
        <taxon>malvids</taxon>
        <taxon>Brassicales</taxon>
        <taxon>Brassicaceae</taxon>
        <taxon>Brassiceae</taxon>
        <taxon>Brassica</taxon>
    </lineage>
</organism>
<reference evidence="2 3" key="1">
    <citation type="submission" date="2020-02" db="EMBL/GenBank/DDBJ databases">
        <authorList>
            <person name="Ma Q."/>
            <person name="Huang Y."/>
            <person name="Song X."/>
            <person name="Pei D."/>
        </authorList>
    </citation>
    <scope>NUCLEOTIDE SEQUENCE [LARGE SCALE GENOMIC DNA]</scope>
    <source>
        <strain evidence="2">Sxm20200214</strain>
        <tissue evidence="2">Leaf</tissue>
    </source>
</reference>
<accession>A0A8X7WGE7</accession>
<comment type="caution">
    <text evidence="2">The sequence shown here is derived from an EMBL/GenBank/DDBJ whole genome shotgun (WGS) entry which is preliminary data.</text>
</comment>
<feature type="compositionally biased region" description="Polar residues" evidence="1">
    <location>
        <begin position="69"/>
        <end position="81"/>
    </location>
</feature>
<dbReference type="Proteomes" id="UP000886595">
    <property type="component" value="Unassembled WGS sequence"/>
</dbReference>
<evidence type="ECO:0000256" key="1">
    <source>
        <dbReference type="SAM" id="MobiDB-lite"/>
    </source>
</evidence>
<dbReference type="OrthoDB" id="10673618at2759"/>
<evidence type="ECO:0000313" key="3">
    <source>
        <dbReference type="Proteomes" id="UP000886595"/>
    </source>
</evidence>